<feature type="domain" description="Oxidoreductase DRL-like catalytic" evidence="1">
    <location>
        <begin position="157"/>
        <end position="352"/>
    </location>
</feature>
<evidence type="ECO:0000313" key="2">
    <source>
        <dbReference type="EMBL" id="SFS64208.1"/>
    </source>
</evidence>
<proteinExistence type="predicted"/>
<keyword evidence="3" id="KW-1185">Reference proteome</keyword>
<dbReference type="PANTHER" id="PTHR37850">
    <property type="entry name" value="STRU PROTEIN"/>
    <property type="match status" value="1"/>
</dbReference>
<dbReference type="InterPro" id="IPR036291">
    <property type="entry name" value="NAD(P)-bd_dom_sf"/>
</dbReference>
<evidence type="ECO:0000259" key="1">
    <source>
        <dbReference type="Pfam" id="PF21135"/>
    </source>
</evidence>
<dbReference type="STRING" id="1176198.SAMN05444716_10386"/>
<gene>
    <name evidence="2" type="ORF">SAMN05444716_10386</name>
</gene>
<sequence length="472" mass="48754">MNAEPHGTRETVTYALTGARGGFARTLLAQTRLTADVQPAVLCDLDTEGVLALGTELGLPAEGPGSLTVVTDRAGLDAARAAGRTAVVADVALLAEASYDILVEATGNPAVGYRAARTALTGGRHVAMVSKEVDSVSGVELAALAARHGVVYTTATGDQPANLIQLFTWASGLGLDIVAIGKSSEYDLVYDPETGTVTQLDQTVHAPALGGLLKLADGPDGVRTTLAARAEAVTALKRSAAADYCEMAVVATSTGFTPDVEAMHYPVARTAELADVYALREHGGVVTRPGVVDVFSVLRLPEEASFAGGVFVVVRTHDSITWETLRQKGHVVSRDGRYACLYLPYHLMGVETPTTLRDAVLRGIPAGSPTPTQHAVLAGRATQDLTAGTVLTMGGHHHEVTGVAPVLLPVADAPTGTAPLYLAAHATLVRDVAAGALLTLDDVSGYDPDLLAAWTAGRAAYPATPVPTTPTP</sequence>
<dbReference type="SUPFAM" id="SSF51735">
    <property type="entry name" value="NAD(P)-binding Rossmann-fold domains"/>
    <property type="match status" value="1"/>
</dbReference>
<name>A0A1I6RIB7_9ACTN</name>
<evidence type="ECO:0000313" key="3">
    <source>
        <dbReference type="Proteomes" id="UP000198873"/>
    </source>
</evidence>
<protein>
    <submittedName>
        <fullName evidence="2">Predicted homoserine dehydrogenase, contains C-terminal SAF domain</fullName>
    </submittedName>
</protein>
<dbReference type="PANTHER" id="PTHR37850:SF3">
    <property type="entry name" value="BLR7815 PROTEIN"/>
    <property type="match status" value="1"/>
</dbReference>
<reference evidence="3" key="1">
    <citation type="submission" date="2016-10" db="EMBL/GenBank/DDBJ databases">
        <authorList>
            <person name="Varghese N."/>
            <person name="Submissions S."/>
        </authorList>
    </citation>
    <scope>NUCLEOTIDE SEQUENCE [LARGE SCALE GENOMIC DNA]</scope>
    <source>
        <strain evidence="3">CGMCC 4.7047</strain>
    </source>
</reference>
<dbReference type="Gene3D" id="3.40.50.720">
    <property type="entry name" value="NAD(P)-binding Rossmann-like Domain"/>
    <property type="match status" value="1"/>
</dbReference>
<dbReference type="EMBL" id="FPAB01000003">
    <property type="protein sequence ID" value="SFS64208.1"/>
    <property type="molecule type" value="Genomic_DNA"/>
</dbReference>
<dbReference type="AlphaFoldDB" id="A0A1I6RIB7"/>
<dbReference type="Pfam" id="PF21135">
    <property type="entry name" value="DRL_cat"/>
    <property type="match status" value="1"/>
</dbReference>
<accession>A0A1I6RIB7</accession>
<dbReference type="InterPro" id="IPR048423">
    <property type="entry name" value="DRL_cat"/>
</dbReference>
<organism evidence="2 3">
    <name type="scientific">Streptomyces harbinensis</name>
    <dbReference type="NCBI Taxonomy" id="1176198"/>
    <lineage>
        <taxon>Bacteria</taxon>
        <taxon>Bacillati</taxon>
        <taxon>Actinomycetota</taxon>
        <taxon>Actinomycetes</taxon>
        <taxon>Kitasatosporales</taxon>
        <taxon>Streptomycetaceae</taxon>
        <taxon>Streptomyces</taxon>
    </lineage>
</organism>
<dbReference type="Proteomes" id="UP000198873">
    <property type="component" value="Unassembled WGS sequence"/>
</dbReference>
<dbReference type="RefSeq" id="WP_093842639.1">
    <property type="nucleotide sequence ID" value="NZ_FPAB01000003.1"/>
</dbReference>